<accession>G3IIS7</accession>
<dbReference type="AlphaFoldDB" id="G3IIS7"/>
<organism evidence="2 3">
    <name type="scientific">Cricetulus griseus</name>
    <name type="common">Chinese hamster</name>
    <name type="synonym">Cricetulus barabensis griseus</name>
    <dbReference type="NCBI Taxonomy" id="10029"/>
    <lineage>
        <taxon>Eukaryota</taxon>
        <taxon>Metazoa</taxon>
        <taxon>Chordata</taxon>
        <taxon>Craniata</taxon>
        <taxon>Vertebrata</taxon>
        <taxon>Euteleostomi</taxon>
        <taxon>Mammalia</taxon>
        <taxon>Eutheria</taxon>
        <taxon>Euarchontoglires</taxon>
        <taxon>Glires</taxon>
        <taxon>Rodentia</taxon>
        <taxon>Myomorpha</taxon>
        <taxon>Muroidea</taxon>
        <taxon>Cricetidae</taxon>
        <taxon>Cricetinae</taxon>
        <taxon>Cricetulus</taxon>
    </lineage>
</organism>
<sequence length="78" mass="8714">MPNAQAWNPLLQRLEATVLWRSLGTRIPYHPRLGFEDLTLDVLSRFLKDLRNRTASLGSMGPSTSAVALEDPLDKVPV</sequence>
<dbReference type="EMBL" id="JH003104">
    <property type="protein sequence ID" value="EGW14253.1"/>
    <property type="molecule type" value="Genomic_DNA"/>
</dbReference>
<dbReference type="Proteomes" id="UP000001075">
    <property type="component" value="Unassembled WGS sequence"/>
</dbReference>
<name>G3IIS7_CRIGR</name>
<reference evidence="3" key="1">
    <citation type="journal article" date="2011" name="Nat. Biotechnol.">
        <title>The genomic sequence of the Chinese hamster ovary (CHO)-K1 cell line.</title>
        <authorList>
            <person name="Xu X."/>
            <person name="Nagarajan H."/>
            <person name="Lewis N.E."/>
            <person name="Pan S."/>
            <person name="Cai Z."/>
            <person name="Liu X."/>
            <person name="Chen W."/>
            <person name="Xie M."/>
            <person name="Wang W."/>
            <person name="Hammond S."/>
            <person name="Andersen M.R."/>
            <person name="Neff N."/>
            <person name="Passarelli B."/>
            <person name="Koh W."/>
            <person name="Fan H.C."/>
            <person name="Wang J."/>
            <person name="Gui Y."/>
            <person name="Lee K.H."/>
            <person name="Betenbaugh M.J."/>
            <person name="Quake S.R."/>
            <person name="Famili I."/>
            <person name="Palsson B.O."/>
            <person name="Wang J."/>
        </authorList>
    </citation>
    <scope>NUCLEOTIDE SEQUENCE [LARGE SCALE GENOMIC DNA]</scope>
    <source>
        <strain evidence="3">CHO K1 cell line</strain>
    </source>
</reference>
<feature type="region of interest" description="Disordered" evidence="1">
    <location>
        <begin position="58"/>
        <end position="78"/>
    </location>
</feature>
<gene>
    <name evidence="2" type="ORF">I79_023752</name>
</gene>
<evidence type="ECO:0000313" key="3">
    <source>
        <dbReference type="Proteomes" id="UP000001075"/>
    </source>
</evidence>
<evidence type="ECO:0000256" key="1">
    <source>
        <dbReference type="SAM" id="MobiDB-lite"/>
    </source>
</evidence>
<dbReference type="InParanoid" id="G3IIS7"/>
<protein>
    <submittedName>
        <fullName evidence="2">Uncharacterized protein</fullName>
    </submittedName>
</protein>
<evidence type="ECO:0000313" key="2">
    <source>
        <dbReference type="EMBL" id="EGW14253.1"/>
    </source>
</evidence>
<proteinExistence type="predicted"/>